<keyword evidence="2" id="KW-0539">Nucleus</keyword>
<dbReference type="GO" id="GO:0008622">
    <property type="term" value="C:epsilon DNA polymerase complex"/>
    <property type="evidence" value="ECO:0007669"/>
    <property type="project" value="TreeGrafter"/>
</dbReference>
<dbReference type="InterPro" id="IPR009072">
    <property type="entry name" value="Histone-fold"/>
</dbReference>
<accession>A0A913YBK5</accession>
<comment type="subcellular location">
    <subcellularLocation>
        <location evidence="1">Nucleus</location>
    </subcellularLocation>
</comment>
<sequence>MADDGEPVIEDSTNLTQDDDRVAKLTHFPQTRVRNMMKLDPDLHLANKESVFLLTRATELFVEYFAKEAYKKTVIGKRKTIQKKDLDATVDEKDEIAFLEGVLE</sequence>
<dbReference type="EnsemblMetazoa" id="XM_021061556.2">
    <property type="protein sequence ID" value="XP_020917215.1"/>
    <property type="gene ID" value="LOC110254548"/>
</dbReference>
<protein>
    <recommendedName>
        <fullName evidence="3">Transcription factor CBF/NF-Y/archaeal histone domain-containing protein</fullName>
    </recommendedName>
</protein>
<dbReference type="InterPro" id="IPR050568">
    <property type="entry name" value="Transcr_DNA_Rep_Reg"/>
</dbReference>
<evidence type="ECO:0000313" key="4">
    <source>
        <dbReference type="EnsemblMetazoa" id="XP_020917215.1"/>
    </source>
</evidence>
<name>A0A913YBK5_EXADI</name>
<dbReference type="SUPFAM" id="SSF47113">
    <property type="entry name" value="Histone-fold"/>
    <property type="match status" value="1"/>
</dbReference>
<dbReference type="KEGG" id="epa:110254548"/>
<evidence type="ECO:0000256" key="2">
    <source>
        <dbReference type="ARBA" id="ARBA00023242"/>
    </source>
</evidence>
<dbReference type="CDD" id="cd22929">
    <property type="entry name" value="HFD_POLE4-like"/>
    <property type="match status" value="1"/>
</dbReference>
<proteinExistence type="predicted"/>
<reference evidence="4" key="1">
    <citation type="submission" date="2022-11" db="UniProtKB">
        <authorList>
            <consortium name="EnsemblMetazoa"/>
        </authorList>
    </citation>
    <scope>IDENTIFICATION</scope>
</reference>
<dbReference type="GeneID" id="110254548"/>
<dbReference type="InterPro" id="IPR003958">
    <property type="entry name" value="CBFA_NFYB_domain"/>
</dbReference>
<dbReference type="Pfam" id="PF00808">
    <property type="entry name" value="CBFD_NFYB_HMF"/>
    <property type="match status" value="1"/>
</dbReference>
<dbReference type="Gene3D" id="1.10.20.10">
    <property type="entry name" value="Histone, subunit A"/>
    <property type="match status" value="1"/>
</dbReference>
<dbReference type="PANTHER" id="PTHR10252:SF79">
    <property type="entry name" value="DNA POLYMERASE EPSILON SUBUNIT 4"/>
    <property type="match status" value="1"/>
</dbReference>
<keyword evidence="5" id="KW-1185">Reference proteome</keyword>
<dbReference type="GO" id="GO:0046982">
    <property type="term" value="F:protein heterodimerization activity"/>
    <property type="evidence" value="ECO:0007669"/>
    <property type="project" value="InterPro"/>
</dbReference>
<dbReference type="OrthoDB" id="636685at2759"/>
<dbReference type="PANTHER" id="PTHR10252">
    <property type="entry name" value="HISTONE-LIKE TRANSCRIPTION FACTOR CCAAT-RELATED"/>
    <property type="match status" value="1"/>
</dbReference>
<organism evidence="4 5">
    <name type="scientific">Exaiptasia diaphana</name>
    <name type="common">Tropical sea anemone</name>
    <name type="synonym">Aiptasia pulchella</name>
    <dbReference type="NCBI Taxonomy" id="2652724"/>
    <lineage>
        <taxon>Eukaryota</taxon>
        <taxon>Metazoa</taxon>
        <taxon>Cnidaria</taxon>
        <taxon>Anthozoa</taxon>
        <taxon>Hexacorallia</taxon>
        <taxon>Actiniaria</taxon>
        <taxon>Aiptasiidae</taxon>
        <taxon>Exaiptasia</taxon>
    </lineage>
</organism>
<dbReference type="RefSeq" id="XP_020917215.1">
    <property type="nucleotide sequence ID" value="XM_021061556.2"/>
</dbReference>
<dbReference type="OMA" id="CYAFLEG"/>
<dbReference type="GO" id="GO:0006261">
    <property type="term" value="P:DNA-templated DNA replication"/>
    <property type="evidence" value="ECO:0007669"/>
    <property type="project" value="TreeGrafter"/>
</dbReference>
<evidence type="ECO:0000313" key="5">
    <source>
        <dbReference type="Proteomes" id="UP000887567"/>
    </source>
</evidence>
<dbReference type="AlphaFoldDB" id="A0A913YBK5"/>
<dbReference type="Proteomes" id="UP000887567">
    <property type="component" value="Unplaced"/>
</dbReference>
<evidence type="ECO:0000259" key="3">
    <source>
        <dbReference type="Pfam" id="PF00808"/>
    </source>
</evidence>
<evidence type="ECO:0000256" key="1">
    <source>
        <dbReference type="ARBA" id="ARBA00004123"/>
    </source>
</evidence>
<feature type="domain" description="Transcription factor CBF/NF-Y/archaeal histone" evidence="3">
    <location>
        <begin position="27"/>
        <end position="88"/>
    </location>
</feature>